<keyword evidence="12" id="KW-1185">Reference proteome</keyword>
<dbReference type="Gene3D" id="1.10.760.10">
    <property type="entry name" value="Cytochrome c-like domain"/>
    <property type="match status" value="2"/>
</dbReference>
<accession>A0ABY7TLQ8</accession>
<keyword evidence="2 8" id="KW-0349">Heme</keyword>
<dbReference type="Proteomes" id="UP001220395">
    <property type="component" value="Chromosome"/>
</dbReference>
<evidence type="ECO:0000256" key="7">
    <source>
        <dbReference type="ARBA" id="ARBA00023004"/>
    </source>
</evidence>
<dbReference type="RefSeq" id="WP_273688654.1">
    <property type="nucleotide sequence ID" value="NZ_CP117411.1"/>
</dbReference>
<dbReference type="GO" id="GO:0004601">
    <property type="term" value="F:peroxidase activity"/>
    <property type="evidence" value="ECO:0007669"/>
    <property type="project" value="UniProtKB-KW"/>
</dbReference>
<protein>
    <submittedName>
        <fullName evidence="11">Cytochrome c peroxidase</fullName>
    </submittedName>
</protein>
<evidence type="ECO:0000256" key="9">
    <source>
        <dbReference type="SAM" id="MobiDB-lite"/>
    </source>
</evidence>
<keyword evidence="4" id="KW-0732">Signal</keyword>
<keyword evidence="3 8" id="KW-0479">Metal-binding</keyword>
<dbReference type="Pfam" id="PF03150">
    <property type="entry name" value="CCP_MauG"/>
    <property type="match status" value="1"/>
</dbReference>
<evidence type="ECO:0000256" key="8">
    <source>
        <dbReference type="PROSITE-ProRule" id="PRU00433"/>
    </source>
</evidence>
<evidence type="ECO:0000256" key="4">
    <source>
        <dbReference type="ARBA" id="ARBA00022729"/>
    </source>
</evidence>
<gene>
    <name evidence="11" type="ORF">PQ455_01720</name>
</gene>
<dbReference type="InterPro" id="IPR026259">
    <property type="entry name" value="MauG/Cytc_peroxidase"/>
</dbReference>
<sequence length="339" mass="36846">MRSIVEGAHPEARRQKDSPLPHRLRRRSPSPYRGGVFALALLATIATAARFTPTATDTSAKIALGRQLFYDADLSIDGTMSCATCHEQHRAFADGNRTRPGVHGDAGRRNVPPLANVAFLPSLTWGDPRVTSLEAQALIPMFGEAPVEMGMKGAEAKLAARLGRDPCYVKMFAAAFPDRGGRIETETVTRALAAFQRTMVSRASPYDRGAMPEPAKRGATRFARDCAACHAGPDFTDGRFHAPIGATPGDRGLGEITGRPADDGHFRTPTLRNIAVTAPYLHDGSAPTIPVAIARHRNLPPIDAAAMAELTAFLDQLTDRRFFTYRRLALPKKRCDRRL</sequence>
<dbReference type="PIRSF" id="PIRSF000294">
    <property type="entry name" value="Cytochrome-c_peroxidase"/>
    <property type="match status" value="1"/>
</dbReference>
<evidence type="ECO:0000256" key="6">
    <source>
        <dbReference type="ARBA" id="ARBA00023002"/>
    </source>
</evidence>
<feature type="domain" description="Cytochrome c" evidence="10">
    <location>
        <begin position="213"/>
        <end position="318"/>
    </location>
</feature>
<comment type="subcellular location">
    <subcellularLocation>
        <location evidence="1">Periplasm</location>
    </subcellularLocation>
</comment>
<keyword evidence="5" id="KW-0574">Periplasm</keyword>
<proteinExistence type="predicted"/>
<feature type="compositionally biased region" description="Basic and acidic residues" evidence="9">
    <location>
        <begin position="8"/>
        <end position="20"/>
    </location>
</feature>
<dbReference type="SUPFAM" id="SSF46626">
    <property type="entry name" value="Cytochrome c"/>
    <property type="match status" value="2"/>
</dbReference>
<dbReference type="InterPro" id="IPR009056">
    <property type="entry name" value="Cyt_c-like_dom"/>
</dbReference>
<dbReference type="InterPro" id="IPR036909">
    <property type="entry name" value="Cyt_c-like_dom_sf"/>
</dbReference>
<reference evidence="11 12" key="1">
    <citation type="submission" date="2023-02" db="EMBL/GenBank/DDBJ databases">
        <title>Genome sequence of Sphingomonas naphthae.</title>
        <authorList>
            <person name="Kim S."/>
            <person name="Heo J."/>
            <person name="Kwon S.-W."/>
        </authorList>
    </citation>
    <scope>NUCLEOTIDE SEQUENCE [LARGE SCALE GENOMIC DNA]</scope>
    <source>
        <strain evidence="11 12">KACC 18716</strain>
    </source>
</reference>
<dbReference type="PANTHER" id="PTHR30600">
    <property type="entry name" value="CYTOCHROME C PEROXIDASE-RELATED"/>
    <property type="match status" value="1"/>
</dbReference>
<dbReference type="InterPro" id="IPR004852">
    <property type="entry name" value="Di-haem_cyt_c_peroxidsae"/>
</dbReference>
<dbReference type="PROSITE" id="PS51007">
    <property type="entry name" value="CYTC"/>
    <property type="match status" value="2"/>
</dbReference>
<keyword evidence="7 8" id="KW-0408">Iron</keyword>
<evidence type="ECO:0000259" key="10">
    <source>
        <dbReference type="PROSITE" id="PS51007"/>
    </source>
</evidence>
<evidence type="ECO:0000256" key="2">
    <source>
        <dbReference type="ARBA" id="ARBA00022617"/>
    </source>
</evidence>
<dbReference type="EMBL" id="CP117411">
    <property type="protein sequence ID" value="WCT73978.1"/>
    <property type="molecule type" value="Genomic_DNA"/>
</dbReference>
<organism evidence="11 12">
    <name type="scientific">Sphingomonas naphthae</name>
    <dbReference type="NCBI Taxonomy" id="1813468"/>
    <lineage>
        <taxon>Bacteria</taxon>
        <taxon>Pseudomonadati</taxon>
        <taxon>Pseudomonadota</taxon>
        <taxon>Alphaproteobacteria</taxon>
        <taxon>Sphingomonadales</taxon>
        <taxon>Sphingomonadaceae</taxon>
        <taxon>Sphingomonas</taxon>
    </lineage>
</organism>
<evidence type="ECO:0000313" key="11">
    <source>
        <dbReference type="EMBL" id="WCT73978.1"/>
    </source>
</evidence>
<name>A0ABY7TLQ8_9SPHN</name>
<evidence type="ECO:0000256" key="1">
    <source>
        <dbReference type="ARBA" id="ARBA00004418"/>
    </source>
</evidence>
<evidence type="ECO:0000256" key="3">
    <source>
        <dbReference type="ARBA" id="ARBA00022723"/>
    </source>
</evidence>
<feature type="domain" description="Cytochrome c" evidence="10">
    <location>
        <begin position="60"/>
        <end position="196"/>
    </location>
</feature>
<keyword evidence="6" id="KW-0560">Oxidoreductase</keyword>
<dbReference type="InterPro" id="IPR051395">
    <property type="entry name" value="Cytochrome_c_Peroxidase/MauG"/>
</dbReference>
<evidence type="ECO:0000313" key="12">
    <source>
        <dbReference type="Proteomes" id="UP001220395"/>
    </source>
</evidence>
<keyword evidence="11" id="KW-0575">Peroxidase</keyword>
<feature type="region of interest" description="Disordered" evidence="9">
    <location>
        <begin position="1"/>
        <end position="29"/>
    </location>
</feature>
<evidence type="ECO:0000256" key="5">
    <source>
        <dbReference type="ARBA" id="ARBA00022764"/>
    </source>
</evidence>